<dbReference type="GO" id="GO:0005739">
    <property type="term" value="C:mitochondrion"/>
    <property type="evidence" value="ECO:0007669"/>
    <property type="project" value="TreeGrafter"/>
</dbReference>
<evidence type="ECO:0000313" key="5">
    <source>
        <dbReference type="Proteomes" id="UP000708148"/>
    </source>
</evidence>
<accession>A0A8S1ILK2</accession>
<feature type="region of interest" description="Disordered" evidence="1">
    <location>
        <begin position="327"/>
        <end position="369"/>
    </location>
</feature>
<proteinExistence type="predicted"/>
<dbReference type="InterPro" id="IPR001763">
    <property type="entry name" value="Rhodanese-like_dom"/>
</dbReference>
<dbReference type="CDD" id="cd00158">
    <property type="entry name" value="RHOD"/>
    <property type="match status" value="1"/>
</dbReference>
<comment type="caution">
    <text evidence="4">The sequence shown here is derived from an EMBL/GenBank/DDBJ whole genome shotgun (WGS) entry which is preliminary data.</text>
</comment>
<dbReference type="PANTHER" id="PTHR44086:SF10">
    <property type="entry name" value="THIOSULFATE SULFURTRANSFERASE_RHODANESE-LIKE DOMAIN-CONTAINING PROTEIN 3"/>
    <property type="match status" value="1"/>
</dbReference>
<dbReference type="Pfam" id="PF00581">
    <property type="entry name" value="Rhodanese"/>
    <property type="match status" value="2"/>
</dbReference>
<sequence length="369" mass="40772">MPSVGGSLTGLLCLVVTVWVVRILRKRKSATVSPEDNVGKQKLGKLSARALVMLIESDAVPHIVVDVRGPEERGTLPELLKRASGGFLRAQASELRPLFQRRNSADLSQRNFKQTLPGKKTPRKDDLIVFVCETGDNSMKAVEEMEALGYKCAVYLDGGLEALRRKSIVPANPKCISRHAVAVLLKFTDTPPSLEALFIDVRRSDEHSIFGTIEGSKFLNVNELPKALRLEFSEFESKYGFARPRQDDVVVLNCRTNRRAKWAAAMCEDAGLKRVYVHQHGVHGWHFHAGVKMYDAYDHGDPIPKPKDFQIERPDVDAAWRELEDLGLGQRPTSPVPSITSPHTAGLANSAPFVSGVEHSHRTAAAAQT</sequence>
<dbReference type="OrthoDB" id="566238at2759"/>
<evidence type="ECO:0000256" key="1">
    <source>
        <dbReference type="SAM" id="MobiDB-lite"/>
    </source>
</evidence>
<dbReference type="Gene3D" id="3.40.250.10">
    <property type="entry name" value="Rhodanese-like domain"/>
    <property type="match status" value="2"/>
</dbReference>
<dbReference type="SMART" id="SM00450">
    <property type="entry name" value="RHOD"/>
    <property type="match status" value="2"/>
</dbReference>
<gene>
    <name evidence="4" type="ORF">OSTQU699_LOCUS1218</name>
</gene>
<evidence type="ECO:0000256" key="2">
    <source>
        <dbReference type="SAM" id="Phobius"/>
    </source>
</evidence>
<feature type="compositionally biased region" description="Polar residues" evidence="1">
    <location>
        <begin position="331"/>
        <end position="343"/>
    </location>
</feature>
<reference evidence="4" key="1">
    <citation type="submission" date="2020-12" db="EMBL/GenBank/DDBJ databases">
        <authorList>
            <person name="Iha C."/>
        </authorList>
    </citation>
    <scope>NUCLEOTIDE SEQUENCE</scope>
</reference>
<name>A0A8S1ILK2_9CHLO</name>
<keyword evidence="2" id="KW-1133">Transmembrane helix</keyword>
<keyword evidence="2" id="KW-0472">Membrane</keyword>
<dbReference type="SUPFAM" id="SSF52821">
    <property type="entry name" value="Rhodanese/Cell cycle control phosphatase"/>
    <property type="match status" value="2"/>
</dbReference>
<feature type="domain" description="Rhodanese" evidence="3">
    <location>
        <begin position="58"/>
        <end position="172"/>
    </location>
</feature>
<dbReference type="PROSITE" id="PS50206">
    <property type="entry name" value="RHODANESE_3"/>
    <property type="match status" value="2"/>
</dbReference>
<dbReference type="AlphaFoldDB" id="A0A8S1ILK2"/>
<feature type="transmembrane region" description="Helical" evidence="2">
    <location>
        <begin position="6"/>
        <end position="24"/>
    </location>
</feature>
<organism evidence="4 5">
    <name type="scientific">Ostreobium quekettii</name>
    <dbReference type="NCBI Taxonomy" id="121088"/>
    <lineage>
        <taxon>Eukaryota</taxon>
        <taxon>Viridiplantae</taxon>
        <taxon>Chlorophyta</taxon>
        <taxon>core chlorophytes</taxon>
        <taxon>Ulvophyceae</taxon>
        <taxon>TCBD clade</taxon>
        <taxon>Bryopsidales</taxon>
        <taxon>Ostreobineae</taxon>
        <taxon>Ostreobiaceae</taxon>
        <taxon>Ostreobium</taxon>
    </lineage>
</organism>
<feature type="domain" description="Rhodanese" evidence="3">
    <location>
        <begin position="195"/>
        <end position="294"/>
    </location>
</feature>
<evidence type="ECO:0000259" key="3">
    <source>
        <dbReference type="PROSITE" id="PS50206"/>
    </source>
</evidence>
<dbReference type="EMBL" id="CAJHUC010000396">
    <property type="protein sequence ID" value="CAD7695857.1"/>
    <property type="molecule type" value="Genomic_DNA"/>
</dbReference>
<dbReference type="Proteomes" id="UP000708148">
    <property type="component" value="Unassembled WGS sequence"/>
</dbReference>
<protein>
    <recommendedName>
        <fullName evidence="3">Rhodanese domain-containing protein</fullName>
    </recommendedName>
</protein>
<dbReference type="GO" id="GO:0004792">
    <property type="term" value="F:thiosulfate-cyanide sulfurtransferase activity"/>
    <property type="evidence" value="ECO:0007669"/>
    <property type="project" value="TreeGrafter"/>
</dbReference>
<evidence type="ECO:0000313" key="4">
    <source>
        <dbReference type="EMBL" id="CAD7695857.1"/>
    </source>
</evidence>
<dbReference type="InterPro" id="IPR036873">
    <property type="entry name" value="Rhodanese-like_dom_sf"/>
</dbReference>
<dbReference type="PANTHER" id="PTHR44086">
    <property type="entry name" value="THIOSULFATE SULFURTRANSFERASE RDL2, MITOCHONDRIAL-RELATED"/>
    <property type="match status" value="1"/>
</dbReference>
<keyword evidence="5" id="KW-1185">Reference proteome</keyword>
<keyword evidence="2" id="KW-0812">Transmembrane</keyword>